<evidence type="ECO:0000313" key="13">
    <source>
        <dbReference type="Proteomes" id="UP001236663"/>
    </source>
</evidence>
<dbReference type="HAMAP" id="MF_00061">
    <property type="entry name" value="IspE"/>
    <property type="match status" value="1"/>
</dbReference>
<evidence type="ECO:0000256" key="6">
    <source>
        <dbReference type="ARBA" id="ARBA00022777"/>
    </source>
</evidence>
<dbReference type="InterPro" id="IPR004424">
    <property type="entry name" value="IspE"/>
</dbReference>
<feature type="active site" evidence="9">
    <location>
        <position position="133"/>
    </location>
</feature>
<comment type="function">
    <text evidence="9">Catalyzes the phosphorylation of the position 2 hydroxy group of 4-diphosphocytidyl-2C-methyl-D-erythritol.</text>
</comment>
<dbReference type="NCBIfam" id="TIGR00154">
    <property type="entry name" value="ispE"/>
    <property type="match status" value="1"/>
</dbReference>
<dbReference type="Pfam" id="PF08544">
    <property type="entry name" value="GHMP_kinases_C"/>
    <property type="match status" value="1"/>
</dbReference>
<dbReference type="EMBL" id="JAUFQS010000004">
    <property type="protein sequence ID" value="MDN3687114.1"/>
    <property type="molecule type" value="Genomic_DNA"/>
</dbReference>
<dbReference type="Gene3D" id="3.30.70.890">
    <property type="entry name" value="GHMP kinase, C-terminal domain"/>
    <property type="match status" value="1"/>
</dbReference>
<dbReference type="PIRSF" id="PIRSF010376">
    <property type="entry name" value="IspE"/>
    <property type="match status" value="1"/>
</dbReference>
<comment type="pathway">
    <text evidence="9">Isoprenoid biosynthesis; isopentenyl diphosphate biosynthesis via DXP pathway; isopentenyl diphosphate from 1-deoxy-D-xylulose 5-phosphate: step 3/6.</text>
</comment>
<comment type="similarity">
    <text evidence="1 9">Belongs to the GHMP kinase family. IspE subfamily.</text>
</comment>
<comment type="catalytic activity">
    <reaction evidence="9">
        <text>4-CDP-2-C-methyl-D-erythritol + ATP = 4-CDP-2-C-methyl-D-erythritol 2-phosphate + ADP + H(+)</text>
        <dbReference type="Rhea" id="RHEA:18437"/>
        <dbReference type="ChEBI" id="CHEBI:15378"/>
        <dbReference type="ChEBI" id="CHEBI:30616"/>
        <dbReference type="ChEBI" id="CHEBI:57823"/>
        <dbReference type="ChEBI" id="CHEBI:57919"/>
        <dbReference type="ChEBI" id="CHEBI:456216"/>
        <dbReference type="EC" id="2.7.1.148"/>
    </reaction>
</comment>
<sequence>MISFPNAKINLGLHILNKRSDGFHEIQSCLFPIPLTDALEIIPSTSTSFSSSGITIPGNNTDNLILKAYHLIAADFPDISPIAAHLHKCIPIGAGLGGGSSNAAFALKMLNEIFNLDLNDQKLMDYAGKLGSDCPFFIRNEPQLASGRGELLEKVQLDLAGNWLILIHPGIHVSTREAYAGVKPGPAEKKLADVLATPLSWQSDLHNDFEKSIFSNHTEIAAIKHTLNQAGAWYAAMSGSGSAVFGLFENEPKNLAFPKKYFCFSRPLS</sequence>
<evidence type="ECO:0000313" key="12">
    <source>
        <dbReference type="EMBL" id="MDN3687114.1"/>
    </source>
</evidence>
<evidence type="ECO:0000256" key="3">
    <source>
        <dbReference type="ARBA" id="ARBA00017473"/>
    </source>
</evidence>
<feature type="binding site" evidence="9">
    <location>
        <begin position="91"/>
        <end position="101"/>
    </location>
    <ligand>
        <name>ATP</name>
        <dbReference type="ChEBI" id="CHEBI:30616"/>
    </ligand>
</feature>
<dbReference type="Pfam" id="PF00288">
    <property type="entry name" value="GHMP_kinases_N"/>
    <property type="match status" value="1"/>
</dbReference>
<evidence type="ECO:0000256" key="1">
    <source>
        <dbReference type="ARBA" id="ARBA00009684"/>
    </source>
</evidence>
<dbReference type="InterPro" id="IPR036554">
    <property type="entry name" value="GHMP_kinase_C_sf"/>
</dbReference>
<dbReference type="InterPro" id="IPR006204">
    <property type="entry name" value="GHMP_kinase_N_dom"/>
</dbReference>
<dbReference type="EC" id="2.7.1.148" evidence="2 9"/>
<dbReference type="InterPro" id="IPR020568">
    <property type="entry name" value="Ribosomal_Su5_D2-typ_SF"/>
</dbReference>
<dbReference type="Gene3D" id="3.30.230.10">
    <property type="match status" value="1"/>
</dbReference>
<keyword evidence="7 9" id="KW-0067">ATP-binding</keyword>
<proteinExistence type="inferred from homology"/>
<dbReference type="PANTHER" id="PTHR43527">
    <property type="entry name" value="4-DIPHOSPHOCYTIDYL-2-C-METHYL-D-ERYTHRITOL KINASE, CHLOROPLASTIC"/>
    <property type="match status" value="1"/>
</dbReference>
<keyword evidence="6 9" id="KW-0418">Kinase</keyword>
<gene>
    <name evidence="9 12" type="primary">ispE</name>
    <name evidence="12" type="ORF">QWZ15_04675</name>
</gene>
<dbReference type="GO" id="GO:0050515">
    <property type="term" value="F:4-(cytidine 5'-diphospho)-2-C-methyl-D-erythritol kinase activity"/>
    <property type="evidence" value="ECO:0007669"/>
    <property type="project" value="UniProtKB-EC"/>
</dbReference>
<evidence type="ECO:0000256" key="9">
    <source>
        <dbReference type="HAMAP-Rule" id="MF_00061"/>
    </source>
</evidence>
<keyword evidence="13" id="KW-1185">Reference proteome</keyword>
<dbReference type="Proteomes" id="UP001236663">
    <property type="component" value="Unassembled WGS sequence"/>
</dbReference>
<dbReference type="SUPFAM" id="SSF54211">
    <property type="entry name" value="Ribosomal protein S5 domain 2-like"/>
    <property type="match status" value="1"/>
</dbReference>
<evidence type="ECO:0000256" key="2">
    <source>
        <dbReference type="ARBA" id="ARBA00012052"/>
    </source>
</evidence>
<evidence type="ECO:0000259" key="10">
    <source>
        <dbReference type="Pfam" id="PF00288"/>
    </source>
</evidence>
<evidence type="ECO:0000256" key="7">
    <source>
        <dbReference type="ARBA" id="ARBA00022840"/>
    </source>
</evidence>
<feature type="domain" description="GHMP kinase N-terminal" evidence="10">
    <location>
        <begin position="63"/>
        <end position="138"/>
    </location>
</feature>
<evidence type="ECO:0000256" key="8">
    <source>
        <dbReference type="ARBA" id="ARBA00032554"/>
    </source>
</evidence>
<dbReference type="SUPFAM" id="SSF55060">
    <property type="entry name" value="GHMP Kinase, C-terminal domain"/>
    <property type="match status" value="1"/>
</dbReference>
<keyword evidence="9" id="KW-0414">Isoprene biosynthesis</keyword>
<dbReference type="RefSeq" id="WP_163384005.1">
    <property type="nucleotide sequence ID" value="NZ_JAUFQS010000004.1"/>
</dbReference>
<feature type="domain" description="GHMP kinase C-terminal" evidence="11">
    <location>
        <begin position="201"/>
        <end position="252"/>
    </location>
</feature>
<dbReference type="PANTHER" id="PTHR43527:SF2">
    <property type="entry name" value="4-DIPHOSPHOCYTIDYL-2-C-METHYL-D-ERYTHRITOL KINASE, CHLOROPLASTIC"/>
    <property type="match status" value="1"/>
</dbReference>
<keyword evidence="5 9" id="KW-0547">Nucleotide-binding</keyword>
<protein>
    <recommendedName>
        <fullName evidence="3 9">4-diphosphocytidyl-2-C-methyl-D-erythritol kinase</fullName>
        <shortName evidence="9">CMK</shortName>
        <ecNumber evidence="2 9">2.7.1.148</ecNumber>
    </recommendedName>
    <alternativeName>
        <fullName evidence="8 9">4-(cytidine-5'-diphospho)-2-C-methyl-D-erythritol kinase</fullName>
    </alternativeName>
</protein>
<accession>A0ABT8C2W7</accession>
<evidence type="ECO:0000259" key="11">
    <source>
        <dbReference type="Pfam" id="PF08544"/>
    </source>
</evidence>
<keyword evidence="4 9" id="KW-0808">Transferase</keyword>
<name>A0ABT8C2W7_9BACT</name>
<comment type="caution">
    <text evidence="12">The sequence shown here is derived from an EMBL/GenBank/DDBJ whole genome shotgun (WGS) entry which is preliminary data.</text>
</comment>
<dbReference type="InterPro" id="IPR014721">
    <property type="entry name" value="Ribsml_uS5_D2-typ_fold_subgr"/>
</dbReference>
<reference evidence="13" key="1">
    <citation type="journal article" date="2019" name="Int. J. Syst. Evol. Microbiol.">
        <title>The Global Catalogue of Microorganisms (GCM) 10K type strain sequencing project: providing services to taxonomists for standard genome sequencing and annotation.</title>
        <authorList>
            <consortium name="The Broad Institute Genomics Platform"/>
            <consortium name="The Broad Institute Genome Sequencing Center for Infectious Disease"/>
            <person name="Wu L."/>
            <person name="Ma J."/>
        </authorList>
    </citation>
    <scope>NUCLEOTIDE SEQUENCE [LARGE SCALE GENOMIC DNA]</scope>
    <source>
        <strain evidence="13">CECT 7706</strain>
    </source>
</reference>
<feature type="active site" evidence="9">
    <location>
        <position position="8"/>
    </location>
</feature>
<evidence type="ECO:0000256" key="4">
    <source>
        <dbReference type="ARBA" id="ARBA00022679"/>
    </source>
</evidence>
<evidence type="ECO:0000256" key="5">
    <source>
        <dbReference type="ARBA" id="ARBA00022741"/>
    </source>
</evidence>
<organism evidence="12 13">
    <name type="scientific">Cyclobacterium jeungdonense</name>
    <dbReference type="NCBI Taxonomy" id="708087"/>
    <lineage>
        <taxon>Bacteria</taxon>
        <taxon>Pseudomonadati</taxon>
        <taxon>Bacteroidota</taxon>
        <taxon>Cytophagia</taxon>
        <taxon>Cytophagales</taxon>
        <taxon>Cyclobacteriaceae</taxon>
        <taxon>Cyclobacterium</taxon>
    </lineage>
</organism>
<dbReference type="InterPro" id="IPR013750">
    <property type="entry name" value="GHMP_kinase_C_dom"/>
</dbReference>